<evidence type="ECO:0000313" key="1">
    <source>
        <dbReference type="EMBL" id="GME87636.1"/>
    </source>
</evidence>
<protein>
    <submittedName>
        <fullName evidence="1">Unnamed protein product</fullName>
    </submittedName>
</protein>
<proteinExistence type="predicted"/>
<name>A0ACB5TFG3_AMBMO</name>
<evidence type="ECO:0000313" key="2">
    <source>
        <dbReference type="Proteomes" id="UP001165064"/>
    </source>
</evidence>
<sequence>MLTYQRNALLLSSKSLRSVALCGQQRQFINLAGLAKSNPTASSTAQSYVVHKQFSHPQELIYELISSVDKYHEFIPYCTDSFIRGRDANGEPSIAGLRVGFQKFDEEFTCDLTCQKPSAVVAKSITHSLFYFLETEWTVHKVNDTHCKAVLNLKYEFKSTLYNKVSSLFARKVASLMTKAFEKRAYEVAKSRK</sequence>
<reference evidence="1" key="1">
    <citation type="submission" date="2023-04" db="EMBL/GenBank/DDBJ databases">
        <title>Ambrosiozyma monospora NBRC 10751.</title>
        <authorList>
            <person name="Ichikawa N."/>
            <person name="Sato H."/>
            <person name="Tonouchi N."/>
        </authorList>
    </citation>
    <scope>NUCLEOTIDE SEQUENCE</scope>
    <source>
        <strain evidence="1">NBRC 10751</strain>
    </source>
</reference>
<dbReference type="Proteomes" id="UP001165064">
    <property type="component" value="Unassembled WGS sequence"/>
</dbReference>
<comment type="caution">
    <text evidence="1">The sequence shown here is derived from an EMBL/GenBank/DDBJ whole genome shotgun (WGS) entry which is preliminary data.</text>
</comment>
<dbReference type="EMBL" id="BSXS01007158">
    <property type="protein sequence ID" value="GME87636.1"/>
    <property type="molecule type" value="Genomic_DNA"/>
</dbReference>
<organism evidence="1 2">
    <name type="scientific">Ambrosiozyma monospora</name>
    <name type="common">Yeast</name>
    <name type="synonym">Endomycopsis monosporus</name>
    <dbReference type="NCBI Taxonomy" id="43982"/>
    <lineage>
        <taxon>Eukaryota</taxon>
        <taxon>Fungi</taxon>
        <taxon>Dikarya</taxon>
        <taxon>Ascomycota</taxon>
        <taxon>Saccharomycotina</taxon>
        <taxon>Pichiomycetes</taxon>
        <taxon>Pichiales</taxon>
        <taxon>Pichiaceae</taxon>
        <taxon>Ambrosiozyma</taxon>
    </lineage>
</organism>
<gene>
    <name evidence="1" type="ORF">Amon02_000822700</name>
</gene>
<accession>A0ACB5TFG3</accession>
<keyword evidence="2" id="KW-1185">Reference proteome</keyword>